<organism evidence="3 4">
    <name type="scientific">Zeimonas arvi</name>
    <dbReference type="NCBI Taxonomy" id="2498847"/>
    <lineage>
        <taxon>Bacteria</taxon>
        <taxon>Pseudomonadati</taxon>
        <taxon>Pseudomonadota</taxon>
        <taxon>Betaproteobacteria</taxon>
        <taxon>Burkholderiales</taxon>
        <taxon>Burkholderiaceae</taxon>
        <taxon>Zeimonas</taxon>
    </lineage>
</organism>
<proteinExistence type="predicted"/>
<accession>A0A5C8NW59</accession>
<name>A0A5C8NW59_9BURK</name>
<dbReference type="InterPro" id="IPR036873">
    <property type="entry name" value="Rhodanese-like_dom_sf"/>
</dbReference>
<dbReference type="Pfam" id="PF00581">
    <property type="entry name" value="Rhodanese"/>
    <property type="match status" value="1"/>
</dbReference>
<protein>
    <submittedName>
        <fullName evidence="3">Rhodanese-like domain-containing protein</fullName>
    </submittedName>
</protein>
<reference evidence="3 4" key="1">
    <citation type="submission" date="2019-06" db="EMBL/GenBank/DDBJ databases">
        <title>Quisquiliibacterium sp. nov., isolated from a maize field.</title>
        <authorList>
            <person name="Lin S.-Y."/>
            <person name="Tsai C.-F."/>
            <person name="Young C.-C."/>
        </authorList>
    </citation>
    <scope>NUCLEOTIDE SEQUENCE [LARGE SCALE GENOMIC DNA]</scope>
    <source>
        <strain evidence="3 4">CC-CFT501</strain>
    </source>
</reference>
<dbReference type="InterPro" id="IPR050229">
    <property type="entry name" value="GlpE_sulfurtransferase"/>
</dbReference>
<dbReference type="AlphaFoldDB" id="A0A5C8NW59"/>
<dbReference type="EMBL" id="VDUY01000004">
    <property type="protein sequence ID" value="TXL65398.1"/>
    <property type="molecule type" value="Genomic_DNA"/>
</dbReference>
<gene>
    <name evidence="3" type="ORF">FHP08_11485</name>
</gene>
<evidence type="ECO:0000256" key="1">
    <source>
        <dbReference type="SAM" id="Phobius"/>
    </source>
</evidence>
<comment type="caution">
    <text evidence="3">The sequence shown here is derived from an EMBL/GenBank/DDBJ whole genome shotgun (WGS) entry which is preliminary data.</text>
</comment>
<evidence type="ECO:0000259" key="2">
    <source>
        <dbReference type="PROSITE" id="PS50206"/>
    </source>
</evidence>
<keyword evidence="1" id="KW-1133">Transmembrane helix</keyword>
<keyword evidence="4" id="KW-1185">Reference proteome</keyword>
<dbReference type="InterPro" id="IPR001763">
    <property type="entry name" value="Rhodanese-like_dom"/>
</dbReference>
<dbReference type="SUPFAM" id="SSF52821">
    <property type="entry name" value="Rhodanese/Cell cycle control phosphatase"/>
    <property type="match status" value="1"/>
</dbReference>
<sequence length="133" mass="13690">MDFITENIVLIAIAFAAGGMLLYPLVMGKASGPALDTLGATRLINDTGAVVLDVRSPADFAAGHLPNARNIPLAELDKRVGELPAGKPVLVCCNSGGTSGRASALLRRGGRQDVFNLAGGLQAWQQAGLPVVK</sequence>
<dbReference type="Gene3D" id="3.40.250.10">
    <property type="entry name" value="Rhodanese-like domain"/>
    <property type="match status" value="1"/>
</dbReference>
<keyword evidence="1" id="KW-0472">Membrane</keyword>
<evidence type="ECO:0000313" key="3">
    <source>
        <dbReference type="EMBL" id="TXL65398.1"/>
    </source>
</evidence>
<dbReference type="OrthoDB" id="1445766at2"/>
<keyword evidence="1" id="KW-0812">Transmembrane</keyword>
<feature type="transmembrane region" description="Helical" evidence="1">
    <location>
        <begin position="7"/>
        <end position="26"/>
    </location>
</feature>
<dbReference type="CDD" id="cd00158">
    <property type="entry name" value="RHOD"/>
    <property type="match status" value="1"/>
</dbReference>
<dbReference type="PANTHER" id="PTHR43031:SF18">
    <property type="entry name" value="RHODANESE-RELATED SULFURTRANSFERASES"/>
    <property type="match status" value="1"/>
</dbReference>
<feature type="domain" description="Rhodanese" evidence="2">
    <location>
        <begin position="45"/>
        <end position="133"/>
    </location>
</feature>
<dbReference type="RefSeq" id="WP_147704593.1">
    <property type="nucleotide sequence ID" value="NZ_VDUY01000004.1"/>
</dbReference>
<dbReference type="Proteomes" id="UP000321548">
    <property type="component" value="Unassembled WGS sequence"/>
</dbReference>
<dbReference type="PANTHER" id="PTHR43031">
    <property type="entry name" value="FAD-DEPENDENT OXIDOREDUCTASE"/>
    <property type="match status" value="1"/>
</dbReference>
<dbReference type="SMART" id="SM00450">
    <property type="entry name" value="RHOD"/>
    <property type="match status" value="1"/>
</dbReference>
<dbReference type="PROSITE" id="PS50206">
    <property type="entry name" value="RHODANESE_3"/>
    <property type="match status" value="1"/>
</dbReference>
<evidence type="ECO:0000313" key="4">
    <source>
        <dbReference type="Proteomes" id="UP000321548"/>
    </source>
</evidence>